<gene>
    <name evidence="1" type="ORF">LTRI10_LOCUS23361</name>
</gene>
<proteinExistence type="predicted"/>
<accession>A0AAV2E918</accession>
<sequence>MEKLMDSLKLQFGIYPTAKDDLGPIERVNFTDWRREAQPDLEKKSLSYAGAVDGSLAKGKQVLREFKNDCIWRMDA</sequence>
<evidence type="ECO:0000313" key="1">
    <source>
        <dbReference type="EMBL" id="CAL1382015.1"/>
    </source>
</evidence>
<dbReference type="Proteomes" id="UP001497516">
    <property type="component" value="Chromosome 4"/>
</dbReference>
<protein>
    <submittedName>
        <fullName evidence="1">Uncharacterized protein</fullName>
    </submittedName>
</protein>
<reference evidence="1 2" key="1">
    <citation type="submission" date="2024-04" db="EMBL/GenBank/DDBJ databases">
        <authorList>
            <person name="Fracassetti M."/>
        </authorList>
    </citation>
    <scope>NUCLEOTIDE SEQUENCE [LARGE SCALE GENOMIC DNA]</scope>
</reference>
<organism evidence="1 2">
    <name type="scientific">Linum trigynum</name>
    <dbReference type="NCBI Taxonomy" id="586398"/>
    <lineage>
        <taxon>Eukaryota</taxon>
        <taxon>Viridiplantae</taxon>
        <taxon>Streptophyta</taxon>
        <taxon>Embryophyta</taxon>
        <taxon>Tracheophyta</taxon>
        <taxon>Spermatophyta</taxon>
        <taxon>Magnoliopsida</taxon>
        <taxon>eudicotyledons</taxon>
        <taxon>Gunneridae</taxon>
        <taxon>Pentapetalae</taxon>
        <taxon>rosids</taxon>
        <taxon>fabids</taxon>
        <taxon>Malpighiales</taxon>
        <taxon>Linaceae</taxon>
        <taxon>Linum</taxon>
    </lineage>
</organism>
<dbReference type="AlphaFoldDB" id="A0AAV2E918"/>
<dbReference type="EMBL" id="OZ034817">
    <property type="protein sequence ID" value="CAL1382015.1"/>
    <property type="molecule type" value="Genomic_DNA"/>
</dbReference>
<keyword evidence="2" id="KW-1185">Reference proteome</keyword>
<name>A0AAV2E918_9ROSI</name>
<evidence type="ECO:0000313" key="2">
    <source>
        <dbReference type="Proteomes" id="UP001497516"/>
    </source>
</evidence>